<organism evidence="3 4">
    <name type="scientific">Biomphalaria glabrata</name>
    <name type="common">Bloodfluke planorb</name>
    <name type="synonym">Freshwater snail</name>
    <dbReference type="NCBI Taxonomy" id="6526"/>
    <lineage>
        <taxon>Eukaryota</taxon>
        <taxon>Metazoa</taxon>
        <taxon>Spiralia</taxon>
        <taxon>Lophotrochozoa</taxon>
        <taxon>Mollusca</taxon>
        <taxon>Gastropoda</taxon>
        <taxon>Heterobranchia</taxon>
        <taxon>Euthyneura</taxon>
        <taxon>Panpulmonata</taxon>
        <taxon>Hygrophila</taxon>
        <taxon>Lymnaeoidea</taxon>
        <taxon>Planorbidae</taxon>
        <taxon>Biomphalaria</taxon>
    </lineage>
</organism>
<feature type="chain" id="PRO_5040922345" evidence="2">
    <location>
        <begin position="21"/>
        <end position="368"/>
    </location>
</feature>
<dbReference type="RefSeq" id="XP_055865887.1">
    <property type="nucleotide sequence ID" value="XM_056009912.1"/>
</dbReference>
<keyword evidence="3" id="KW-1185">Reference proteome</keyword>
<protein>
    <submittedName>
        <fullName evidence="4">Uncharacterized protein LOC106053398 isoform X3</fullName>
    </submittedName>
</protein>
<evidence type="ECO:0000256" key="2">
    <source>
        <dbReference type="SAM" id="SignalP"/>
    </source>
</evidence>
<evidence type="ECO:0000256" key="1">
    <source>
        <dbReference type="SAM" id="MobiDB-lite"/>
    </source>
</evidence>
<dbReference type="AlphaFoldDB" id="A0A9W2YT24"/>
<evidence type="ECO:0000313" key="4">
    <source>
        <dbReference type="RefSeq" id="XP_055865887.1"/>
    </source>
</evidence>
<proteinExistence type="predicted"/>
<gene>
    <name evidence="4" type="primary">LOC106053398</name>
</gene>
<keyword evidence="2" id="KW-0732">Signal</keyword>
<feature type="signal peptide" evidence="2">
    <location>
        <begin position="1"/>
        <end position="20"/>
    </location>
</feature>
<name>A0A9W2YT24_BIOGL</name>
<dbReference type="GeneID" id="106053398"/>
<evidence type="ECO:0000313" key="3">
    <source>
        <dbReference type="Proteomes" id="UP001165740"/>
    </source>
</evidence>
<sequence>MILNSLLFLFFFMNMDTVFSDSFFLECPPVQENAELIIKTSVSGNKVNKDSKMIFKFFTNDSKIYSCTVEHQQINCIYENRKIPNTIISNTRNISEDYYNISIILSSKIGWRNILHKSSSIQKWSVQLEPDSYKECDIKFYAIFDQPKCFTNISMEDFNITCVLKKVFPKAFCKFDVTLNYTEEIKGIVTYRHTEIENGDYYLSSCYFRSENPENGSYYVNVTMYPNITGTEGDIKYGKTSAFQTQDSYEKTTEITTEIVFATTSLNTTRKHEWFSVHSHLRANKVTTEIDNTEIYSLMLPRPKLNSLGITYDSSGEVKTDIIKSSQPKRLNVGYVNCTNVTDSSDTHRRENNNPPQSGCRSPAKFKI</sequence>
<reference evidence="4" key="1">
    <citation type="submission" date="2025-08" db="UniProtKB">
        <authorList>
            <consortium name="RefSeq"/>
        </authorList>
    </citation>
    <scope>IDENTIFICATION</scope>
</reference>
<feature type="region of interest" description="Disordered" evidence="1">
    <location>
        <begin position="342"/>
        <end position="368"/>
    </location>
</feature>
<accession>A0A9W2YT24</accession>
<dbReference type="Proteomes" id="UP001165740">
    <property type="component" value="Chromosome 14"/>
</dbReference>